<dbReference type="AlphaFoldDB" id="A0A2S0KBU1"/>
<dbReference type="Proteomes" id="UP000239814">
    <property type="component" value="Chromosome"/>
</dbReference>
<dbReference type="KEGG" id="git:C6V83_01435"/>
<protein>
    <recommendedName>
        <fullName evidence="3">Anti-sigma factor</fullName>
    </recommendedName>
</protein>
<gene>
    <name evidence="1" type="ORF">C6V83_01435</name>
</gene>
<reference evidence="1 2" key="1">
    <citation type="submission" date="2018-03" db="EMBL/GenBank/DDBJ databases">
        <title>Characteristics and genome of n-alkane degrading marine bacteria Gordonia iterans isolated from crude oil contaminated in Tae-an, South Korea.</title>
        <authorList>
            <person name="Lee S.-S."/>
            <person name="Kim H."/>
        </authorList>
    </citation>
    <scope>NUCLEOTIDE SEQUENCE [LARGE SCALE GENOMIC DNA]</scope>
    <source>
        <strain evidence="1 2">Co17</strain>
    </source>
</reference>
<dbReference type="EMBL" id="CP027433">
    <property type="protein sequence ID" value="AVL99154.1"/>
    <property type="molecule type" value="Genomic_DNA"/>
</dbReference>
<keyword evidence="2" id="KW-1185">Reference proteome</keyword>
<evidence type="ECO:0008006" key="3">
    <source>
        <dbReference type="Google" id="ProtNLM"/>
    </source>
</evidence>
<evidence type="ECO:0000313" key="1">
    <source>
        <dbReference type="EMBL" id="AVL99154.1"/>
    </source>
</evidence>
<evidence type="ECO:0000313" key="2">
    <source>
        <dbReference type="Proteomes" id="UP000239814"/>
    </source>
</evidence>
<dbReference type="RefSeq" id="WP_105940891.1">
    <property type="nucleotide sequence ID" value="NZ_CP027433.1"/>
</dbReference>
<sequence length="91" mass="9443">MNSPNSLGGTLPEPPFAPELLAAYDAQALPAAVADHITRCLPHDPRAQRILDALAATRAQLRAAGTTVADLPPAVDERLQALLGDLGNISP</sequence>
<proteinExistence type="predicted"/>
<name>A0A2S0KBU1_9ACTN</name>
<organism evidence="1 2">
    <name type="scientific">Gordonia iterans</name>
    <dbReference type="NCBI Taxonomy" id="1004901"/>
    <lineage>
        <taxon>Bacteria</taxon>
        <taxon>Bacillati</taxon>
        <taxon>Actinomycetota</taxon>
        <taxon>Actinomycetes</taxon>
        <taxon>Mycobacteriales</taxon>
        <taxon>Gordoniaceae</taxon>
        <taxon>Gordonia</taxon>
    </lineage>
</organism>
<accession>A0A2S0KBU1</accession>